<evidence type="ECO:0000256" key="1">
    <source>
        <dbReference type="SAM" id="Coils"/>
    </source>
</evidence>
<evidence type="ECO:0000256" key="2">
    <source>
        <dbReference type="SAM" id="MobiDB-lite"/>
    </source>
</evidence>
<evidence type="ECO:0000313" key="4">
    <source>
        <dbReference type="Proteomes" id="UP001066276"/>
    </source>
</evidence>
<reference evidence="3" key="1">
    <citation type="journal article" date="2022" name="bioRxiv">
        <title>Sequencing and chromosome-scale assembly of the giantPleurodeles waltlgenome.</title>
        <authorList>
            <person name="Brown T."/>
            <person name="Elewa A."/>
            <person name="Iarovenko S."/>
            <person name="Subramanian E."/>
            <person name="Araus A.J."/>
            <person name="Petzold A."/>
            <person name="Susuki M."/>
            <person name="Suzuki K.-i.T."/>
            <person name="Hayashi T."/>
            <person name="Toyoda A."/>
            <person name="Oliveira C."/>
            <person name="Osipova E."/>
            <person name="Leigh N.D."/>
            <person name="Simon A."/>
            <person name="Yun M.H."/>
        </authorList>
    </citation>
    <scope>NUCLEOTIDE SEQUENCE</scope>
    <source>
        <strain evidence="3">20211129_DDA</strain>
        <tissue evidence="3">Liver</tissue>
    </source>
</reference>
<organism evidence="3 4">
    <name type="scientific">Pleurodeles waltl</name>
    <name type="common">Iberian ribbed newt</name>
    <dbReference type="NCBI Taxonomy" id="8319"/>
    <lineage>
        <taxon>Eukaryota</taxon>
        <taxon>Metazoa</taxon>
        <taxon>Chordata</taxon>
        <taxon>Craniata</taxon>
        <taxon>Vertebrata</taxon>
        <taxon>Euteleostomi</taxon>
        <taxon>Amphibia</taxon>
        <taxon>Batrachia</taxon>
        <taxon>Caudata</taxon>
        <taxon>Salamandroidea</taxon>
        <taxon>Salamandridae</taxon>
        <taxon>Pleurodelinae</taxon>
        <taxon>Pleurodeles</taxon>
    </lineage>
</organism>
<protein>
    <submittedName>
        <fullName evidence="3">Uncharacterized protein</fullName>
    </submittedName>
</protein>
<dbReference type="Proteomes" id="UP001066276">
    <property type="component" value="Chromosome 8"/>
</dbReference>
<accession>A0AAV7NX93</accession>
<name>A0AAV7NX93_PLEWA</name>
<gene>
    <name evidence="3" type="ORF">NDU88_006138</name>
</gene>
<comment type="caution">
    <text evidence="3">The sequence shown here is derived from an EMBL/GenBank/DDBJ whole genome shotgun (WGS) entry which is preliminary data.</text>
</comment>
<keyword evidence="1" id="KW-0175">Coiled coil</keyword>
<dbReference type="EMBL" id="JANPWB010000012">
    <property type="protein sequence ID" value="KAJ1117943.1"/>
    <property type="molecule type" value="Genomic_DNA"/>
</dbReference>
<evidence type="ECO:0000313" key="3">
    <source>
        <dbReference type="EMBL" id="KAJ1117943.1"/>
    </source>
</evidence>
<feature type="region of interest" description="Disordered" evidence="2">
    <location>
        <begin position="1"/>
        <end position="24"/>
    </location>
</feature>
<sequence length="203" mass="23206">MLSRSPTKKEEHQRDTSTALNTHNATIGVDVPEQEAPATQDFLETLFSTLIDDTATLKQEMVVDTKDIERDLGGLGLRVTNPEQRSNMKVEELDNYQRELLELCNKNEELQYHLEDLEIRLHQSNIRIKGVAILANSGNLENYVSRLFCHVLPELAEKDIVLDRTHRDTPIAQKYDHFYAILHSATTLNQEDDEAYIAQASMD</sequence>
<dbReference type="AlphaFoldDB" id="A0AAV7NX93"/>
<keyword evidence="4" id="KW-1185">Reference proteome</keyword>
<proteinExistence type="predicted"/>
<feature type="coiled-coil region" evidence="1">
    <location>
        <begin position="93"/>
        <end position="127"/>
    </location>
</feature>